<reference evidence="4 5" key="1">
    <citation type="journal article" date="2017" name="Gigascience">
        <title>Genome sequence of the small brown planthopper, Laodelphax striatellus.</title>
        <authorList>
            <person name="Zhu J."/>
            <person name="Jiang F."/>
            <person name="Wang X."/>
            <person name="Yang P."/>
            <person name="Bao Y."/>
            <person name="Zhao W."/>
            <person name="Wang W."/>
            <person name="Lu H."/>
            <person name="Wang Q."/>
            <person name="Cui N."/>
            <person name="Li J."/>
            <person name="Chen X."/>
            <person name="Luo L."/>
            <person name="Yu J."/>
            <person name="Kang L."/>
            <person name="Cui F."/>
        </authorList>
    </citation>
    <scope>NUCLEOTIDE SEQUENCE [LARGE SCALE GENOMIC DNA]</scope>
    <source>
        <strain evidence="4">Lst14</strain>
    </source>
</reference>
<dbReference type="AlphaFoldDB" id="A0A482XV66"/>
<dbReference type="Proteomes" id="UP000291343">
    <property type="component" value="Unassembled WGS sequence"/>
</dbReference>
<sequence>MLTRRVRCELSGRMTVEDGTHLSDGLMHDEVVDLAMELHGALGVISSRYSGEAIVDIVPHLINTLNRLDACLKTNTDLLNSLSDISNENSQLKKKLDEEKQKSALSFEESLNIEEQTESEIKNLRSTVNNLKKSEDDLKKQLNSQKDYVNSMILKFDEENISVKGRMNSMSVSIETLEADNSALRSENELAKEEANKWRRMYERMAKSRTGSLKENQHRITSAQSQGTNCKKSNYNESPEVLSYKKTPDFIAEDTVLEAEDLTGIAVDKIPTYGKPLTEPILGNYFSLPERGKRKIKLPKVDATKGRFIRVYALMASDDKPLKEVAALNKNSKTKR</sequence>
<feature type="domain" description="RH1" evidence="3">
    <location>
        <begin position="31"/>
        <end position="93"/>
    </location>
</feature>
<feature type="coiled-coil region" evidence="1">
    <location>
        <begin position="174"/>
        <end position="201"/>
    </location>
</feature>
<accession>A0A482XV66</accession>
<proteinExistence type="predicted"/>
<feature type="region of interest" description="Disordered" evidence="2">
    <location>
        <begin position="208"/>
        <end position="236"/>
    </location>
</feature>
<evidence type="ECO:0000256" key="1">
    <source>
        <dbReference type="SAM" id="Coils"/>
    </source>
</evidence>
<evidence type="ECO:0000259" key="3">
    <source>
        <dbReference type="Pfam" id="PF09744"/>
    </source>
</evidence>
<comment type="caution">
    <text evidence="4">The sequence shown here is derived from an EMBL/GenBank/DDBJ whole genome shotgun (WGS) entry which is preliminary data.</text>
</comment>
<feature type="compositionally biased region" description="Polar residues" evidence="2">
    <location>
        <begin position="209"/>
        <end position="236"/>
    </location>
</feature>
<protein>
    <recommendedName>
        <fullName evidence="3">RH1 domain-containing protein</fullName>
    </recommendedName>
</protein>
<dbReference type="EMBL" id="QKKF02001714">
    <property type="protein sequence ID" value="RZF48601.1"/>
    <property type="molecule type" value="Genomic_DNA"/>
</dbReference>
<dbReference type="InParanoid" id="A0A482XV66"/>
<organism evidence="4 5">
    <name type="scientific">Laodelphax striatellus</name>
    <name type="common">Small brown planthopper</name>
    <name type="synonym">Delphax striatella</name>
    <dbReference type="NCBI Taxonomy" id="195883"/>
    <lineage>
        <taxon>Eukaryota</taxon>
        <taxon>Metazoa</taxon>
        <taxon>Ecdysozoa</taxon>
        <taxon>Arthropoda</taxon>
        <taxon>Hexapoda</taxon>
        <taxon>Insecta</taxon>
        <taxon>Pterygota</taxon>
        <taxon>Neoptera</taxon>
        <taxon>Paraneoptera</taxon>
        <taxon>Hemiptera</taxon>
        <taxon>Auchenorrhyncha</taxon>
        <taxon>Fulgoroidea</taxon>
        <taxon>Delphacidae</taxon>
        <taxon>Criomorphinae</taxon>
        <taxon>Laodelphax</taxon>
    </lineage>
</organism>
<keyword evidence="1" id="KW-0175">Coiled coil</keyword>
<evidence type="ECO:0000313" key="4">
    <source>
        <dbReference type="EMBL" id="RZF48601.1"/>
    </source>
</evidence>
<keyword evidence="5" id="KW-1185">Reference proteome</keyword>
<dbReference type="Pfam" id="PF09744">
    <property type="entry name" value="RH1"/>
    <property type="match status" value="1"/>
</dbReference>
<dbReference type="InterPro" id="IPR034743">
    <property type="entry name" value="RH1"/>
</dbReference>
<gene>
    <name evidence="4" type="ORF">LSTR_LSTR009310</name>
</gene>
<feature type="coiled-coil region" evidence="1">
    <location>
        <begin position="75"/>
        <end position="141"/>
    </location>
</feature>
<dbReference type="SMR" id="A0A482XV66"/>
<evidence type="ECO:0000256" key="2">
    <source>
        <dbReference type="SAM" id="MobiDB-lite"/>
    </source>
</evidence>
<name>A0A482XV66_LAOST</name>
<evidence type="ECO:0000313" key="5">
    <source>
        <dbReference type="Proteomes" id="UP000291343"/>
    </source>
</evidence>